<keyword evidence="1" id="KW-0812">Transmembrane</keyword>
<keyword evidence="1" id="KW-0472">Membrane</keyword>
<comment type="caution">
    <text evidence="3">The sequence shown here is derived from an EMBL/GenBank/DDBJ whole genome shotgun (WGS) entry which is preliminary data.</text>
</comment>
<sequence>MDKQGKRMKLSFFKVKHLKDEVKDIDIDEKGKKWGCFLTLLAFIFVLTGIFLGQIFMPIILKTSKEIKVPDVTGITISQARTNLELAGLDMRIAGEEYSENVPSGIVISQNPLPNSSIKFNKIVEVIVSKGSEKITVPFVKGLHISTATDILLKKGIIVNDTNYIFDNRYAENIVVGSEPPENSLISKGGTISLYVSKGKIENYVQIPNFIGLSSDSAILLSSKLLKYLNLKIDTIKGKGNNYYVVKQVPDSGQYLKKDDTLKIILKGR</sequence>
<dbReference type="EMBL" id="LGGX01000013">
    <property type="protein sequence ID" value="KUK86692.1"/>
    <property type="molecule type" value="Genomic_DNA"/>
</dbReference>
<dbReference type="InterPro" id="IPR005543">
    <property type="entry name" value="PASTA_dom"/>
</dbReference>
<keyword evidence="3" id="KW-0808">Transferase</keyword>
<evidence type="ECO:0000256" key="1">
    <source>
        <dbReference type="SAM" id="Phobius"/>
    </source>
</evidence>
<dbReference type="GO" id="GO:0004674">
    <property type="term" value="F:protein serine/threonine kinase activity"/>
    <property type="evidence" value="ECO:0007669"/>
    <property type="project" value="UniProtKB-KW"/>
</dbReference>
<organism evidence="3 4">
    <name type="scientific">candidate division TA06 bacterium 34_109</name>
    <dbReference type="NCBI Taxonomy" id="1635277"/>
    <lineage>
        <taxon>Bacteria</taxon>
        <taxon>Bacteria division TA06</taxon>
    </lineage>
</organism>
<feature type="domain" description="PASTA" evidence="2">
    <location>
        <begin position="62"/>
        <end position="130"/>
    </location>
</feature>
<name>A0A124G082_UNCT6</name>
<evidence type="ECO:0000259" key="2">
    <source>
        <dbReference type="PROSITE" id="PS51178"/>
    </source>
</evidence>
<dbReference type="Proteomes" id="UP000053467">
    <property type="component" value="Unassembled WGS sequence"/>
</dbReference>
<feature type="domain" description="PASTA" evidence="2">
    <location>
        <begin position="131"/>
        <end position="198"/>
    </location>
</feature>
<dbReference type="Pfam" id="PF03793">
    <property type="entry name" value="PASTA"/>
    <property type="match status" value="3"/>
</dbReference>
<dbReference type="AlphaFoldDB" id="A0A124G082"/>
<keyword evidence="1" id="KW-1133">Transmembrane helix</keyword>
<protein>
    <submittedName>
        <fullName evidence="3">Non-specific serine/threonine protein kinase</fullName>
    </submittedName>
</protein>
<dbReference type="CDD" id="cd06577">
    <property type="entry name" value="PASTA_pknB"/>
    <property type="match status" value="1"/>
</dbReference>
<accession>A0A124G082</accession>
<reference evidence="4" key="1">
    <citation type="journal article" date="2015" name="MBio">
        <title>Genome-Resolved Metagenomic Analysis Reveals Roles for Candidate Phyla and Other Microbial Community Members in Biogeochemical Transformations in Oil Reservoirs.</title>
        <authorList>
            <person name="Hu P."/>
            <person name="Tom L."/>
            <person name="Singh A."/>
            <person name="Thomas B.C."/>
            <person name="Baker B.J."/>
            <person name="Piceno Y.M."/>
            <person name="Andersen G.L."/>
            <person name="Banfield J.F."/>
        </authorList>
    </citation>
    <scope>NUCLEOTIDE SEQUENCE [LARGE SCALE GENOMIC DNA]</scope>
</reference>
<proteinExistence type="predicted"/>
<feature type="transmembrane region" description="Helical" evidence="1">
    <location>
        <begin position="37"/>
        <end position="61"/>
    </location>
</feature>
<dbReference type="SUPFAM" id="SSF54184">
    <property type="entry name" value="Penicillin-binding protein 2x (pbp-2x), c-terminal domain"/>
    <property type="match status" value="2"/>
</dbReference>
<dbReference type="PROSITE" id="PS51178">
    <property type="entry name" value="PASTA"/>
    <property type="match status" value="3"/>
</dbReference>
<keyword evidence="3" id="KW-0723">Serine/threonine-protein kinase</keyword>
<feature type="domain" description="PASTA" evidence="2">
    <location>
        <begin position="201"/>
        <end position="268"/>
    </location>
</feature>
<dbReference type="Gene3D" id="3.30.10.20">
    <property type="match status" value="2"/>
</dbReference>
<keyword evidence="3" id="KW-0418">Kinase</keyword>
<dbReference type="SMART" id="SM00740">
    <property type="entry name" value="PASTA"/>
    <property type="match status" value="3"/>
</dbReference>
<gene>
    <name evidence="3" type="ORF">XE03_1290</name>
</gene>
<evidence type="ECO:0000313" key="4">
    <source>
        <dbReference type="Proteomes" id="UP000053467"/>
    </source>
</evidence>
<evidence type="ECO:0000313" key="3">
    <source>
        <dbReference type="EMBL" id="KUK86692.1"/>
    </source>
</evidence>